<dbReference type="AlphaFoldDB" id="A0A9D5AYF6"/>
<comment type="caution">
    <text evidence="2">The sequence shown here is derived from an EMBL/GenBank/DDBJ whole genome shotgun (WGS) entry which is preliminary data.</text>
</comment>
<organism evidence="2 3">
    <name type="scientific">Pisum sativum</name>
    <name type="common">Garden pea</name>
    <name type="synonym">Lathyrus oleraceus</name>
    <dbReference type="NCBI Taxonomy" id="3888"/>
    <lineage>
        <taxon>Eukaryota</taxon>
        <taxon>Viridiplantae</taxon>
        <taxon>Streptophyta</taxon>
        <taxon>Embryophyta</taxon>
        <taxon>Tracheophyta</taxon>
        <taxon>Spermatophyta</taxon>
        <taxon>Magnoliopsida</taxon>
        <taxon>eudicotyledons</taxon>
        <taxon>Gunneridae</taxon>
        <taxon>Pentapetalae</taxon>
        <taxon>rosids</taxon>
        <taxon>fabids</taxon>
        <taxon>Fabales</taxon>
        <taxon>Fabaceae</taxon>
        <taxon>Papilionoideae</taxon>
        <taxon>50 kb inversion clade</taxon>
        <taxon>NPAAA clade</taxon>
        <taxon>Hologalegina</taxon>
        <taxon>IRL clade</taxon>
        <taxon>Fabeae</taxon>
        <taxon>Lathyrus</taxon>
    </lineage>
</organism>
<evidence type="ECO:0000313" key="2">
    <source>
        <dbReference type="EMBL" id="KAI5426728.1"/>
    </source>
</evidence>
<sequence>MRFFFSLVQSAATCFFSLLEVCRRSRTTVLCTAAAEHENHLILSPSASVRVVVVAPAVMSESDHLEHSDVDTHKSAADTHKSAADTHKSVDTGDSGQPKNTTFRGSKSEFHHALAVSNIMSHTPIILEMEKDQYGHDALRALWFASFPRHEMRGLVPPTFIVGN</sequence>
<reference evidence="2 3" key="1">
    <citation type="journal article" date="2022" name="Nat. Genet.">
        <title>Improved pea reference genome and pan-genome highlight genomic features and evolutionary characteristics.</title>
        <authorList>
            <person name="Yang T."/>
            <person name="Liu R."/>
            <person name="Luo Y."/>
            <person name="Hu S."/>
            <person name="Wang D."/>
            <person name="Wang C."/>
            <person name="Pandey M.K."/>
            <person name="Ge S."/>
            <person name="Xu Q."/>
            <person name="Li N."/>
            <person name="Li G."/>
            <person name="Huang Y."/>
            <person name="Saxena R.K."/>
            <person name="Ji Y."/>
            <person name="Li M."/>
            <person name="Yan X."/>
            <person name="He Y."/>
            <person name="Liu Y."/>
            <person name="Wang X."/>
            <person name="Xiang C."/>
            <person name="Varshney R.K."/>
            <person name="Ding H."/>
            <person name="Gao S."/>
            <person name="Zong X."/>
        </authorList>
    </citation>
    <scope>NUCLEOTIDE SEQUENCE [LARGE SCALE GENOMIC DNA]</scope>
    <source>
        <strain evidence="2 3">cv. Zhongwan 6</strain>
    </source>
</reference>
<accession>A0A9D5AYF6</accession>
<name>A0A9D5AYF6_PEA</name>
<feature type="region of interest" description="Disordered" evidence="1">
    <location>
        <begin position="64"/>
        <end position="104"/>
    </location>
</feature>
<dbReference type="Gramene" id="Psat03G0223300-T1">
    <property type="protein sequence ID" value="KAI5426728.1"/>
    <property type="gene ID" value="KIW84_032233"/>
</dbReference>
<protein>
    <submittedName>
        <fullName evidence="2">Uncharacterized protein</fullName>
    </submittedName>
</protein>
<evidence type="ECO:0000313" key="3">
    <source>
        <dbReference type="Proteomes" id="UP001058974"/>
    </source>
</evidence>
<gene>
    <name evidence="2" type="ORF">KIW84_032233</name>
</gene>
<feature type="compositionally biased region" description="Basic and acidic residues" evidence="1">
    <location>
        <begin position="64"/>
        <end position="91"/>
    </location>
</feature>
<proteinExistence type="predicted"/>
<dbReference type="EMBL" id="JAMSHJ010000003">
    <property type="protein sequence ID" value="KAI5426728.1"/>
    <property type="molecule type" value="Genomic_DNA"/>
</dbReference>
<keyword evidence="3" id="KW-1185">Reference proteome</keyword>
<evidence type="ECO:0000256" key="1">
    <source>
        <dbReference type="SAM" id="MobiDB-lite"/>
    </source>
</evidence>
<dbReference type="Proteomes" id="UP001058974">
    <property type="component" value="Chromosome 3"/>
</dbReference>
<feature type="compositionally biased region" description="Polar residues" evidence="1">
    <location>
        <begin position="92"/>
        <end position="104"/>
    </location>
</feature>